<name>A0A2C9JXT5_BIOGL</name>
<accession>A0A2C9JXT5</accession>
<dbReference type="KEGG" id="bgt:106072285"/>
<dbReference type="EnsemblMetazoa" id="BGLB009759-RB">
    <property type="protein sequence ID" value="BGLB009759-PB"/>
    <property type="gene ID" value="BGLB009759"/>
</dbReference>
<dbReference type="OrthoDB" id="10053194at2759"/>
<organism evidence="1 2">
    <name type="scientific">Biomphalaria glabrata</name>
    <name type="common">Bloodfluke planorb</name>
    <name type="synonym">Freshwater snail</name>
    <dbReference type="NCBI Taxonomy" id="6526"/>
    <lineage>
        <taxon>Eukaryota</taxon>
        <taxon>Metazoa</taxon>
        <taxon>Spiralia</taxon>
        <taxon>Lophotrochozoa</taxon>
        <taxon>Mollusca</taxon>
        <taxon>Gastropoda</taxon>
        <taxon>Heterobranchia</taxon>
        <taxon>Euthyneura</taxon>
        <taxon>Panpulmonata</taxon>
        <taxon>Hygrophila</taxon>
        <taxon>Lymnaeoidea</taxon>
        <taxon>Planorbidae</taxon>
        <taxon>Biomphalaria</taxon>
    </lineage>
</organism>
<reference evidence="1" key="1">
    <citation type="submission" date="2020-05" db="UniProtKB">
        <authorList>
            <consortium name="EnsemblMetazoa"/>
        </authorList>
    </citation>
    <scope>IDENTIFICATION</scope>
    <source>
        <strain evidence="1">BB02</strain>
    </source>
</reference>
<dbReference type="VEuPathDB" id="VectorBase:BGLB009759"/>
<evidence type="ECO:0000313" key="2">
    <source>
        <dbReference type="Proteomes" id="UP000076420"/>
    </source>
</evidence>
<dbReference type="Proteomes" id="UP000076420">
    <property type="component" value="Unassembled WGS sequence"/>
</dbReference>
<dbReference type="AlphaFoldDB" id="A0A2C9JXT5"/>
<sequence length="142" mass="16323">MFSSLSKLLVSSRKKCRGRLVKNVRVNSDVDLEVLSSRHGFGNGFFQILKWEEIRYYIKTKKSTNFPCSWHSSLSPHDIAEHKARVSVHASLQNVALILSAPLLSQLVLWCFSEMNTTTKCQAYSTDAFPWKEMIIFYLIGY</sequence>
<proteinExistence type="predicted"/>
<protein>
    <submittedName>
        <fullName evidence="1">Uncharacterized protein</fullName>
    </submittedName>
</protein>
<evidence type="ECO:0000313" key="1">
    <source>
        <dbReference type="EnsemblMetazoa" id="BGLB009759-PB"/>
    </source>
</evidence>
<gene>
    <name evidence="1" type="primary">106072285</name>
</gene>